<dbReference type="PANTHER" id="PTHR43498">
    <property type="entry name" value="FERREDOXIN:COB-COM HETERODISULFIDE REDUCTASE SUBUNIT A"/>
    <property type="match status" value="1"/>
</dbReference>
<dbReference type="GO" id="GO:0016491">
    <property type="term" value="F:oxidoreductase activity"/>
    <property type="evidence" value="ECO:0007669"/>
    <property type="project" value="UniProtKB-KW"/>
</dbReference>
<accession>A0A0W7TRD4</accession>
<dbReference type="RefSeq" id="WP_058723209.1">
    <property type="nucleotide sequence ID" value="NZ_DBEXHX010000006.1"/>
</dbReference>
<keyword evidence="4" id="KW-0408">Iron</keyword>
<comment type="caution">
    <text evidence="6">The sequence shown here is derived from an EMBL/GenBank/DDBJ whole genome shotgun (WGS) entry which is preliminary data.</text>
</comment>
<gene>
    <name evidence="6" type="ORF">ASJ35_09290</name>
</gene>
<dbReference type="Pfam" id="PF12831">
    <property type="entry name" value="FAD_oxidored"/>
    <property type="match status" value="1"/>
</dbReference>
<dbReference type="PANTHER" id="PTHR43498:SF1">
    <property type="entry name" value="COB--COM HETERODISULFIDE REDUCTASE IRON-SULFUR SUBUNIT A"/>
    <property type="match status" value="1"/>
</dbReference>
<evidence type="ECO:0000313" key="6">
    <source>
        <dbReference type="EMBL" id="KUE76401.1"/>
    </source>
</evidence>
<dbReference type="InterPro" id="IPR039650">
    <property type="entry name" value="HdrA-like"/>
</dbReference>
<evidence type="ECO:0000256" key="2">
    <source>
        <dbReference type="ARBA" id="ARBA00022723"/>
    </source>
</evidence>
<sequence>MQKKTAQAVRCDVAVLGGGVSGVVAALAAARQGAHVLLVEREDFLGGVLVSGLGTLGFKDRAGNTVIGGIAQEIVDRLGRMHGTLGHNPCPVLNSLTPVNAALVRLLLFEMCGEVGVQMLLGCTFVAGKVYGHRLRRVYVQGRAKRFEVEAQVFIDATGDGDLCESIGIPFEKGGPDGELQPASLIFAVSGVKKEKLLEYVERYPSEVETPQGYEMNVDAAFFRTVQGYNLLGLDALIRRARANGDYVDVPRDRFSIITHPNDDTTIINNTRLTDFDGTDLWQLSRGTGEACRQVEELLQFMPKYIPGYERCALSFIAPVLGVRETRRFLGRRCLQEKDVRAGAIPRDTIALCGYNVDIHHGRDEGSELYIVERGYGIPYGCMVPGQMDGVLFTGRLICADRVAYGSSRVMGTCMALGEAAGLAAALCVRLNCTPAQVPVENLRALLKENGAVLTIPQEVASHENVEKSAI</sequence>
<evidence type="ECO:0008006" key="8">
    <source>
        <dbReference type="Google" id="ProtNLM"/>
    </source>
</evidence>
<keyword evidence="3" id="KW-0560">Oxidoreductase</keyword>
<evidence type="ECO:0000256" key="5">
    <source>
        <dbReference type="ARBA" id="ARBA00023014"/>
    </source>
</evidence>
<dbReference type="EMBL" id="LMUA01000010">
    <property type="protein sequence ID" value="KUE76401.1"/>
    <property type="molecule type" value="Genomic_DNA"/>
</dbReference>
<name>A0A0W7TRD4_9FIRM</name>
<keyword evidence="5" id="KW-0411">Iron-sulfur</keyword>
<organism evidence="6 7">
    <name type="scientific">Ruthenibacterium lactatiformans</name>
    <dbReference type="NCBI Taxonomy" id="1550024"/>
    <lineage>
        <taxon>Bacteria</taxon>
        <taxon>Bacillati</taxon>
        <taxon>Bacillota</taxon>
        <taxon>Clostridia</taxon>
        <taxon>Eubacteriales</taxon>
        <taxon>Oscillospiraceae</taxon>
        <taxon>Ruthenibacterium</taxon>
    </lineage>
</organism>
<evidence type="ECO:0000256" key="1">
    <source>
        <dbReference type="ARBA" id="ARBA00022485"/>
    </source>
</evidence>
<dbReference type="Proteomes" id="UP000053433">
    <property type="component" value="Unassembled WGS sequence"/>
</dbReference>
<dbReference type="AlphaFoldDB" id="A0A0W7TRD4"/>
<evidence type="ECO:0000313" key="7">
    <source>
        <dbReference type="Proteomes" id="UP000053433"/>
    </source>
</evidence>
<evidence type="ECO:0000256" key="3">
    <source>
        <dbReference type="ARBA" id="ARBA00023002"/>
    </source>
</evidence>
<dbReference type="InterPro" id="IPR036188">
    <property type="entry name" value="FAD/NAD-bd_sf"/>
</dbReference>
<keyword evidence="1" id="KW-0004">4Fe-4S</keyword>
<evidence type="ECO:0000256" key="4">
    <source>
        <dbReference type="ARBA" id="ARBA00023004"/>
    </source>
</evidence>
<dbReference type="Gene3D" id="3.50.50.60">
    <property type="entry name" value="FAD/NAD(P)-binding domain"/>
    <property type="match status" value="1"/>
</dbReference>
<keyword evidence="2" id="KW-0479">Metal-binding</keyword>
<dbReference type="GO" id="GO:0046872">
    <property type="term" value="F:metal ion binding"/>
    <property type="evidence" value="ECO:0007669"/>
    <property type="project" value="UniProtKB-KW"/>
</dbReference>
<dbReference type="GO" id="GO:0051539">
    <property type="term" value="F:4 iron, 4 sulfur cluster binding"/>
    <property type="evidence" value="ECO:0007669"/>
    <property type="project" value="UniProtKB-KW"/>
</dbReference>
<proteinExistence type="predicted"/>
<protein>
    <recommendedName>
        <fullName evidence="8">FAD-dependent oxidoreductase</fullName>
    </recommendedName>
</protein>
<reference evidence="6 7" key="1">
    <citation type="submission" date="2015-10" db="EMBL/GenBank/DDBJ databases">
        <title>A novel member of the family Ruminococcaceae isolated from human faeces.</title>
        <authorList>
            <person name="Shkoporov A.N."/>
            <person name="Chaplin A.V."/>
            <person name="Motuzova O.V."/>
            <person name="Kafarskaia L.I."/>
            <person name="Efimov B.A."/>
        </authorList>
    </citation>
    <scope>NUCLEOTIDE SEQUENCE [LARGE SCALE GENOMIC DNA]</scope>
    <source>
        <strain evidence="6 7">668</strain>
    </source>
</reference>
<dbReference type="SUPFAM" id="SSF51905">
    <property type="entry name" value="FAD/NAD(P)-binding domain"/>
    <property type="match status" value="1"/>
</dbReference>